<dbReference type="EMBL" id="JBAMIC010000007">
    <property type="protein sequence ID" value="KAK7105355.1"/>
    <property type="molecule type" value="Genomic_DNA"/>
</dbReference>
<sequence length="100" mass="11088">MGESHPPLPPLLQACVEGIFKSCEVTPRRQKDGIYFLESDVQRKDTARKHGCGPSQMGPPQTPSREEELVSTSNTPVESGKQRLYLLASTAPTTEQRLKH</sequence>
<feature type="compositionally biased region" description="Polar residues" evidence="1">
    <location>
        <begin position="90"/>
        <end position="100"/>
    </location>
</feature>
<evidence type="ECO:0000313" key="3">
    <source>
        <dbReference type="Proteomes" id="UP001374579"/>
    </source>
</evidence>
<keyword evidence="3" id="KW-1185">Reference proteome</keyword>
<feature type="region of interest" description="Disordered" evidence="1">
    <location>
        <begin position="44"/>
        <end position="100"/>
    </location>
</feature>
<evidence type="ECO:0000256" key="1">
    <source>
        <dbReference type="SAM" id="MobiDB-lite"/>
    </source>
</evidence>
<dbReference type="Proteomes" id="UP001374579">
    <property type="component" value="Unassembled WGS sequence"/>
</dbReference>
<evidence type="ECO:0000313" key="2">
    <source>
        <dbReference type="EMBL" id="KAK7105355.1"/>
    </source>
</evidence>
<accession>A0AAN9BL94</accession>
<comment type="caution">
    <text evidence="2">The sequence shown here is derived from an EMBL/GenBank/DDBJ whole genome shotgun (WGS) entry which is preliminary data.</text>
</comment>
<gene>
    <name evidence="2" type="ORF">V1264_016748</name>
</gene>
<protein>
    <submittedName>
        <fullName evidence="2">Uncharacterized protein</fullName>
    </submittedName>
</protein>
<proteinExistence type="predicted"/>
<dbReference type="AlphaFoldDB" id="A0AAN9BL94"/>
<organism evidence="2 3">
    <name type="scientific">Littorina saxatilis</name>
    <dbReference type="NCBI Taxonomy" id="31220"/>
    <lineage>
        <taxon>Eukaryota</taxon>
        <taxon>Metazoa</taxon>
        <taxon>Spiralia</taxon>
        <taxon>Lophotrochozoa</taxon>
        <taxon>Mollusca</taxon>
        <taxon>Gastropoda</taxon>
        <taxon>Caenogastropoda</taxon>
        <taxon>Littorinimorpha</taxon>
        <taxon>Littorinoidea</taxon>
        <taxon>Littorinidae</taxon>
        <taxon>Littorina</taxon>
    </lineage>
</organism>
<reference evidence="2 3" key="1">
    <citation type="submission" date="2024-02" db="EMBL/GenBank/DDBJ databases">
        <title>Chromosome-scale genome assembly of the rough periwinkle Littorina saxatilis.</title>
        <authorList>
            <person name="De Jode A."/>
            <person name="Faria R."/>
            <person name="Formenti G."/>
            <person name="Sims Y."/>
            <person name="Smith T.P."/>
            <person name="Tracey A."/>
            <person name="Wood J.M.D."/>
            <person name="Zagrodzka Z.B."/>
            <person name="Johannesson K."/>
            <person name="Butlin R.K."/>
            <person name="Leder E.H."/>
        </authorList>
    </citation>
    <scope>NUCLEOTIDE SEQUENCE [LARGE SCALE GENOMIC DNA]</scope>
    <source>
        <strain evidence="2">Snail1</strain>
        <tissue evidence="2">Muscle</tissue>
    </source>
</reference>
<name>A0AAN9BL94_9CAEN</name>